<reference evidence="3 4" key="1">
    <citation type="submission" date="2022-01" db="EMBL/GenBank/DDBJ databases">
        <authorList>
            <person name="Xiong W."/>
            <person name="Schranz E."/>
        </authorList>
    </citation>
    <scope>NUCLEOTIDE SEQUENCE [LARGE SCALE GENOMIC DNA]</scope>
</reference>
<dbReference type="SUPFAM" id="SSF53098">
    <property type="entry name" value="Ribonuclease H-like"/>
    <property type="match status" value="1"/>
</dbReference>
<name>A0AAU9PVP9_9ASTR</name>
<dbReference type="EMBL" id="CAKMRJ010005745">
    <property type="protein sequence ID" value="CAH1453555.1"/>
    <property type="molecule type" value="Genomic_DNA"/>
</dbReference>
<keyword evidence="4" id="KW-1185">Reference proteome</keyword>
<accession>A0AAU9PVP9</accession>
<evidence type="ECO:0000256" key="1">
    <source>
        <dbReference type="SAM" id="MobiDB-lite"/>
    </source>
</evidence>
<feature type="region of interest" description="Disordered" evidence="1">
    <location>
        <begin position="226"/>
        <end position="270"/>
    </location>
</feature>
<dbReference type="GO" id="GO:0046983">
    <property type="term" value="F:protein dimerization activity"/>
    <property type="evidence" value="ECO:0007669"/>
    <property type="project" value="InterPro"/>
</dbReference>
<dbReference type="InterPro" id="IPR012337">
    <property type="entry name" value="RNaseH-like_sf"/>
</dbReference>
<comment type="caution">
    <text evidence="3">The sequence shown here is derived from an EMBL/GenBank/DDBJ whole genome shotgun (WGS) entry which is preliminary data.</text>
</comment>
<gene>
    <name evidence="3" type="ORF">LVIROSA_LOCUS38794</name>
</gene>
<dbReference type="Pfam" id="PF05699">
    <property type="entry name" value="Dimer_Tnp_hAT"/>
    <property type="match status" value="1"/>
</dbReference>
<evidence type="ECO:0000313" key="3">
    <source>
        <dbReference type="EMBL" id="CAH1453555.1"/>
    </source>
</evidence>
<evidence type="ECO:0000259" key="2">
    <source>
        <dbReference type="Pfam" id="PF05699"/>
    </source>
</evidence>
<evidence type="ECO:0000313" key="4">
    <source>
        <dbReference type="Proteomes" id="UP001157418"/>
    </source>
</evidence>
<feature type="compositionally biased region" description="Acidic residues" evidence="1">
    <location>
        <begin position="252"/>
        <end position="261"/>
    </location>
</feature>
<dbReference type="Proteomes" id="UP001157418">
    <property type="component" value="Unassembled WGS sequence"/>
</dbReference>
<proteinExistence type="predicted"/>
<dbReference type="InterPro" id="IPR008906">
    <property type="entry name" value="HATC_C_dom"/>
</dbReference>
<feature type="domain" description="HAT C-terminal dimerisation" evidence="2">
    <location>
        <begin position="124"/>
        <end position="163"/>
    </location>
</feature>
<protein>
    <recommendedName>
        <fullName evidence="2">HAT C-terminal dimerisation domain-containing protein</fullName>
    </recommendedName>
</protein>
<dbReference type="AlphaFoldDB" id="A0AAU9PVP9"/>
<organism evidence="3 4">
    <name type="scientific">Lactuca virosa</name>
    <dbReference type="NCBI Taxonomy" id="75947"/>
    <lineage>
        <taxon>Eukaryota</taxon>
        <taxon>Viridiplantae</taxon>
        <taxon>Streptophyta</taxon>
        <taxon>Embryophyta</taxon>
        <taxon>Tracheophyta</taxon>
        <taxon>Spermatophyta</taxon>
        <taxon>Magnoliopsida</taxon>
        <taxon>eudicotyledons</taxon>
        <taxon>Gunneridae</taxon>
        <taxon>Pentapetalae</taxon>
        <taxon>asterids</taxon>
        <taxon>campanulids</taxon>
        <taxon>Asterales</taxon>
        <taxon>Asteraceae</taxon>
        <taxon>Cichorioideae</taxon>
        <taxon>Cichorieae</taxon>
        <taxon>Lactucinae</taxon>
        <taxon>Lactuca</taxon>
    </lineage>
</organism>
<sequence>MVDGETKPAMGYIDEVMDRAKEAIAKSFCNKKEEYKKAFEIIDQRRECQLHRPLHAAGHYLNPETFYDNQESASCEEVMKGLYACIEQLVPDSSIQDKISAELSVYQNVEGLFGIPMAIRQRKTKPPAEWWISYGSSTPNLKNFVVRVLSLTCSATSCERNSGVFQHIVDTKKGYGYPILLHEINESNEWLMGRMEEDKEDDFVFEGEDLTWDVVEEASGVNEPYYSTRASRDSRGKETMGSSRAPPRDVLVDENEMEEDIGLSSDEYGDMVLEVDGYDDDE</sequence>